<dbReference type="Proteomes" id="UP000481327">
    <property type="component" value="Unassembled WGS sequence"/>
</dbReference>
<organism evidence="1 2">
    <name type="scientific">Sandarakinorhabdus fusca</name>
    <dbReference type="NCBI Taxonomy" id="1439888"/>
    <lineage>
        <taxon>Bacteria</taxon>
        <taxon>Pseudomonadati</taxon>
        <taxon>Pseudomonadota</taxon>
        <taxon>Alphaproteobacteria</taxon>
        <taxon>Sphingomonadales</taxon>
        <taxon>Sphingosinicellaceae</taxon>
        <taxon>Sandarakinorhabdus</taxon>
    </lineage>
</organism>
<name>A0A7C9GY60_9SPHN</name>
<gene>
    <name evidence="1" type="ORF">F3168_10730</name>
</gene>
<accession>A0A7C9GY60</accession>
<protein>
    <submittedName>
        <fullName evidence="1">Uncharacterized protein</fullName>
    </submittedName>
</protein>
<dbReference type="AlphaFoldDB" id="A0A7C9GY60"/>
<evidence type="ECO:0000313" key="1">
    <source>
        <dbReference type="EMBL" id="MQT17734.1"/>
    </source>
</evidence>
<keyword evidence="2" id="KW-1185">Reference proteome</keyword>
<dbReference type="EMBL" id="WIOL01000003">
    <property type="protein sequence ID" value="MQT17734.1"/>
    <property type="molecule type" value="Genomic_DNA"/>
</dbReference>
<evidence type="ECO:0000313" key="2">
    <source>
        <dbReference type="Proteomes" id="UP000481327"/>
    </source>
</evidence>
<dbReference type="RefSeq" id="WP_152578163.1">
    <property type="nucleotide sequence ID" value="NZ_JAATJI010000002.1"/>
</dbReference>
<proteinExistence type="predicted"/>
<sequence>MMHNESTLGLRRSKVAIACIVLGWLCASSVAALSQPATNFKDYRKSIQKLGLTPLIPASTSFEPGYIYRLQRNIDGNVFQKSVCRQAFTAPPVSSTLSFPDETVAREKGFDLSLKFLPPVLGDKIKAALGVNLNQISNVSISIPKATQLEIAQPVALDPRTGKKVWRTLTADCAEILQSRPRNADGTFRIPIYMVISAVSPETMKFVLNQKSGAKLSLDADAADTIAAGTGMKLSGQTDQSFVLARADKAPRQFVAANIVRLETADPNTEVSSTPTYELGWKPVSDDAPVFATTEPM</sequence>
<reference evidence="1 2" key="1">
    <citation type="submission" date="2019-09" db="EMBL/GenBank/DDBJ databases">
        <title>Polymorphobacter sp. isolated from a lake in China.</title>
        <authorList>
            <person name="Liu Z."/>
        </authorList>
    </citation>
    <scope>NUCLEOTIDE SEQUENCE [LARGE SCALE GENOMIC DNA]</scope>
    <source>
        <strain evidence="1 2">D40P</strain>
    </source>
</reference>
<comment type="caution">
    <text evidence="1">The sequence shown here is derived from an EMBL/GenBank/DDBJ whole genome shotgun (WGS) entry which is preliminary data.</text>
</comment>